<dbReference type="Proteomes" id="UP000316639">
    <property type="component" value="Unassembled WGS sequence"/>
</dbReference>
<dbReference type="NCBIfam" id="TIGR03083">
    <property type="entry name" value="maleylpyruvate isomerase family mycothiol-dependent enzyme"/>
    <property type="match status" value="1"/>
</dbReference>
<comment type="caution">
    <text evidence="2">The sequence shown here is derived from an EMBL/GenBank/DDBJ whole genome shotgun (WGS) entry which is preliminary data.</text>
</comment>
<dbReference type="InterPro" id="IPR034660">
    <property type="entry name" value="DinB/YfiT-like"/>
</dbReference>
<dbReference type="EMBL" id="VOBR01000006">
    <property type="protein sequence ID" value="TWP52205.1"/>
    <property type="molecule type" value="Genomic_DNA"/>
</dbReference>
<evidence type="ECO:0000313" key="2">
    <source>
        <dbReference type="EMBL" id="TWP52205.1"/>
    </source>
</evidence>
<dbReference type="Pfam" id="PF11716">
    <property type="entry name" value="MDMPI_N"/>
    <property type="match status" value="1"/>
</dbReference>
<protein>
    <submittedName>
        <fullName evidence="2">Maleylpyruvate isomerase family mycothiol-dependent enzyme</fullName>
    </submittedName>
</protein>
<sequence length="219" mass="24305">MSNAAIYDATKQRITDLVTGKDGGTPVNACPGWSVKDVVAHLGGGLRDFVDRRFDGVESGEWGERQVRDRKDNTIDDAFVEWDSNRQLAEPLFDTPMGSVLITEVVMHEHDLRAALDQPGERENVAVRSALTKPLQELDKRMRENAVPALRVELEHGERVIGSGDPQGTLHASSFELLRAIGGRRSADQIKAMNWDGDPDTWISSLALFGKHRQSDFTE</sequence>
<keyword evidence="3" id="KW-1185">Reference proteome</keyword>
<keyword evidence="2" id="KW-0413">Isomerase</keyword>
<name>A0A563EWX9_9PSEU</name>
<dbReference type="SUPFAM" id="SSF109854">
    <property type="entry name" value="DinB/YfiT-like putative metalloenzymes"/>
    <property type="match status" value="1"/>
</dbReference>
<evidence type="ECO:0000313" key="3">
    <source>
        <dbReference type="Proteomes" id="UP000316639"/>
    </source>
</evidence>
<evidence type="ECO:0000259" key="1">
    <source>
        <dbReference type="Pfam" id="PF11716"/>
    </source>
</evidence>
<dbReference type="InterPro" id="IPR024344">
    <property type="entry name" value="MDMPI_metal-binding"/>
</dbReference>
<proteinExistence type="predicted"/>
<reference evidence="2 3" key="1">
    <citation type="submission" date="2019-07" db="EMBL/GenBank/DDBJ databases">
        <title>Lentzea xizangensis sp. nov., isolated from Qinghai-Tibetan Plateau Soils.</title>
        <authorList>
            <person name="Huang J."/>
        </authorList>
    </citation>
    <scope>NUCLEOTIDE SEQUENCE [LARGE SCALE GENOMIC DNA]</scope>
    <source>
        <strain evidence="2 3">FXJ1.1311</strain>
    </source>
</reference>
<accession>A0A563EWX9</accession>
<feature type="domain" description="Mycothiol-dependent maleylpyruvate isomerase metal-binding" evidence="1">
    <location>
        <begin position="18"/>
        <end position="61"/>
    </location>
</feature>
<keyword evidence="2" id="KW-0670">Pyruvate</keyword>
<dbReference type="InterPro" id="IPR017517">
    <property type="entry name" value="Maleyloyr_isom"/>
</dbReference>
<dbReference type="Gene3D" id="1.20.120.450">
    <property type="entry name" value="dinb family like domain"/>
    <property type="match status" value="1"/>
</dbReference>
<dbReference type="AlphaFoldDB" id="A0A563EWX9"/>
<dbReference type="RefSeq" id="WP_146351001.1">
    <property type="nucleotide sequence ID" value="NZ_VOBR01000006.1"/>
</dbReference>
<organism evidence="2 3">
    <name type="scientific">Lentzea tibetensis</name>
    <dbReference type="NCBI Taxonomy" id="2591470"/>
    <lineage>
        <taxon>Bacteria</taxon>
        <taxon>Bacillati</taxon>
        <taxon>Actinomycetota</taxon>
        <taxon>Actinomycetes</taxon>
        <taxon>Pseudonocardiales</taxon>
        <taxon>Pseudonocardiaceae</taxon>
        <taxon>Lentzea</taxon>
    </lineage>
</organism>
<dbReference type="GO" id="GO:0016853">
    <property type="term" value="F:isomerase activity"/>
    <property type="evidence" value="ECO:0007669"/>
    <property type="project" value="UniProtKB-KW"/>
</dbReference>
<gene>
    <name evidence="2" type="ORF">FKR81_11565</name>
</gene>
<dbReference type="OrthoDB" id="154293at2"/>
<dbReference type="GO" id="GO:0046872">
    <property type="term" value="F:metal ion binding"/>
    <property type="evidence" value="ECO:0007669"/>
    <property type="project" value="InterPro"/>
</dbReference>